<dbReference type="EMBL" id="JBHSWU010000295">
    <property type="protein sequence ID" value="MFC6724832.1"/>
    <property type="molecule type" value="Genomic_DNA"/>
</dbReference>
<gene>
    <name evidence="1" type="ORF">ACFQE1_10710</name>
</gene>
<name>A0ABD5RZZ2_9EURY</name>
<dbReference type="SUPFAM" id="SSF52413">
    <property type="entry name" value="UDP-glucose/GDP-mannose dehydrogenase C-terminal domain"/>
    <property type="match status" value="1"/>
</dbReference>
<dbReference type="AlphaFoldDB" id="A0ABD5RZZ2"/>
<dbReference type="Proteomes" id="UP001596328">
    <property type="component" value="Unassembled WGS sequence"/>
</dbReference>
<dbReference type="Gene3D" id="3.40.50.720">
    <property type="entry name" value="NAD(P)-binding Rossmann-like Domain"/>
    <property type="match status" value="1"/>
</dbReference>
<dbReference type="InterPro" id="IPR036220">
    <property type="entry name" value="UDP-Glc/GDP-Man_DH_C_sf"/>
</dbReference>
<organism evidence="1 2">
    <name type="scientific">Halobium palmae</name>
    <dbReference type="NCBI Taxonomy" id="1776492"/>
    <lineage>
        <taxon>Archaea</taxon>
        <taxon>Methanobacteriati</taxon>
        <taxon>Methanobacteriota</taxon>
        <taxon>Stenosarchaea group</taxon>
        <taxon>Halobacteria</taxon>
        <taxon>Halobacteriales</taxon>
        <taxon>Haloferacaceae</taxon>
        <taxon>Halobium</taxon>
    </lineage>
</organism>
<evidence type="ECO:0000313" key="1">
    <source>
        <dbReference type="EMBL" id="MFC6724832.1"/>
    </source>
</evidence>
<protein>
    <submittedName>
        <fullName evidence="1">UDP-glucose/GDP-mannose dehydrogenase family protein</fullName>
    </submittedName>
</protein>
<proteinExistence type="predicted"/>
<evidence type="ECO:0000313" key="2">
    <source>
        <dbReference type="Proteomes" id="UP001596328"/>
    </source>
</evidence>
<comment type="caution">
    <text evidence="1">The sequence shown here is derived from an EMBL/GenBank/DDBJ whole genome shotgun (WGS) entry which is preliminary data.</text>
</comment>
<keyword evidence="2" id="KW-1185">Reference proteome</keyword>
<feature type="non-terminal residue" evidence="1">
    <location>
        <position position="1"/>
    </location>
</feature>
<accession>A0ABD5RZZ2</accession>
<sequence length="49" mass="5467">GATGAVVVTDWPEFLDLDDEFDAMATPVVVDGRRIVERREGLVYEGLTW</sequence>
<reference evidence="1 2" key="1">
    <citation type="journal article" date="2019" name="Int. J. Syst. Evol. Microbiol.">
        <title>The Global Catalogue of Microorganisms (GCM) 10K type strain sequencing project: providing services to taxonomists for standard genome sequencing and annotation.</title>
        <authorList>
            <consortium name="The Broad Institute Genomics Platform"/>
            <consortium name="The Broad Institute Genome Sequencing Center for Infectious Disease"/>
            <person name="Wu L."/>
            <person name="Ma J."/>
        </authorList>
    </citation>
    <scope>NUCLEOTIDE SEQUENCE [LARGE SCALE GENOMIC DNA]</scope>
    <source>
        <strain evidence="1 2">NBRC 111368</strain>
    </source>
</reference>